<dbReference type="GO" id="GO:0005737">
    <property type="term" value="C:cytoplasm"/>
    <property type="evidence" value="ECO:0007669"/>
    <property type="project" value="UniProtKB-SubCell"/>
</dbReference>
<dbReference type="SMART" id="SM00308">
    <property type="entry name" value="LH2"/>
    <property type="match status" value="1"/>
</dbReference>
<dbReference type="SUPFAM" id="SSF48484">
    <property type="entry name" value="Lipoxigenase"/>
    <property type="match status" value="1"/>
</dbReference>
<evidence type="ECO:0000313" key="18">
    <source>
        <dbReference type="Proteomes" id="UP000275408"/>
    </source>
</evidence>
<feature type="binding site" evidence="9">
    <location>
        <position position="773"/>
    </location>
    <ligand>
        <name>Fe cation</name>
        <dbReference type="ChEBI" id="CHEBI:24875"/>
        <note>catalytic</note>
    </ligand>
</feature>
<evidence type="ECO:0000256" key="12">
    <source>
        <dbReference type="PROSITE-ProRule" id="PRU00152"/>
    </source>
</evidence>
<comment type="caution">
    <text evidence="17">The sequence shown here is derived from an EMBL/GenBank/DDBJ whole genome shotgun (WGS) entry which is preliminary data.</text>
</comment>
<accession>A0A3M6TPB4</accession>
<comment type="cofactor">
    <cofactor evidence="9">
        <name>Fe cation</name>
        <dbReference type="ChEBI" id="CHEBI:24875"/>
    </cofactor>
    <text evidence="9">Binds 1 Fe cation per subunit.</text>
</comment>
<dbReference type="Gene3D" id="2.40.180.10">
    <property type="entry name" value="Catalase core domain"/>
    <property type="match status" value="1"/>
</dbReference>
<dbReference type="Gene3D" id="1.20.245.10">
    <property type="entry name" value="Lipoxygenase-1, Domain 5"/>
    <property type="match status" value="1"/>
</dbReference>
<keyword evidence="6 13" id="KW-0560">Oxidoreductase</keyword>
<dbReference type="InterPro" id="IPR000907">
    <property type="entry name" value="LipOase"/>
</dbReference>
<dbReference type="InterPro" id="IPR020835">
    <property type="entry name" value="Catalase_sf"/>
</dbReference>
<gene>
    <name evidence="17" type="ORF">pdam_00009725</name>
</gene>
<evidence type="ECO:0000256" key="10">
    <source>
        <dbReference type="PIRSR" id="PIRSR601885-2"/>
    </source>
</evidence>
<sequence>MGSCVSSQEAVVISNETIQPDKSEKSGKNDKQDDGVVIKANTPWRNLGYEVYKGLMGEELFREKVEEFEKPLPPPGLFAQSRIAYDTTKLKLVFGAIVLVKKQRATHPVGVGSEGIATIVSNPQFPACEFFTPGTTYPVCLRHSTIKSVDDVLIDFCGGALRFAGSDEMDSPCDLIMGTGPTTPLWSSQAIFDAVRANITKDLKTYLLLGPDHLKANIGGLRQKPESFYDQRYYSEVIFDFKAFDEVKRYVRFRLLPTDGRPETGLLSEEVQWQPWINERSPDETLPMDYLKREYKERVSKGPLDYKLQLQLHEPKENDPPTILQVGREWDEKTHPWLDVADIKMTSLLSPTATERLKFIHKNLPASIGVLPAVSVDDPNVVVQIRNDVYVWSQKLRKNRSNKLVPEHLTSYLIRVETGGQSGAGTDASISITLTGTKGKTDMIKLDKWGNDFERGDVDEYSVEAMDVGEILMVHLHNDQGGWWYKNPDWFVNKIAVISSSQDEPFEFPCYRWVLSDLVVFEGRATLPFQEQPDAVKNQRIFEVKNRQEYYKWGNQEVYQELPGYLQAATHADIPRDSQFSDEARSTIKEDIKKAILKLGLGYLMTLFDSWDNFDDFEKILQSLNRGRLKIVEDDRWMTDEVFGSMFLNGVNPNIIQRCEKLPKNFPVTEEMVKSCMNRGTTLQEEMQAGHVYIVDYKMLEGIPDREGTYSTQPLGLFYVNASGDLVPIAIQFFQQPSDTNPIWTPSDSQYDWLLAKMWLRSADSLVQQVNTHLLETHLVMEPFAVAVWRQLPSIHPVFQLLFPHLRSVMAINNFLRTGFVAENKRAQEILKKGFKTFKFGMLSLPDALKDRGVDDPEKLPKFYFRDDALCLWSAITSFIKEIIILYYKSDDDVTNDNELQAWIKDAHDNGFLAGEVGDDHGCPNGLETRNQLIHVLTCLVFTCSCQHAAVNFGLLDVAGFVPNAPSVMRQPPPTKKNETTLKSIMDTLPSKSQAAQQVALGYVFTQFAEDERYIGDITHSLLTGDEEDAAMTRFQVALQKISDSIKARNESLELPYIFLLPERIPNSIGV</sequence>
<dbReference type="SUPFAM" id="SSF49723">
    <property type="entry name" value="Lipase/lipooxygenase domain (PLAT/LH2 domain)"/>
    <property type="match status" value="1"/>
</dbReference>
<dbReference type="InterPro" id="IPR001024">
    <property type="entry name" value="PLAT/LH2_dom"/>
</dbReference>
<keyword evidence="3" id="KW-0963">Cytoplasm</keyword>
<keyword evidence="8" id="KW-0443">Lipid metabolism</keyword>
<feature type="region of interest" description="Disordered" evidence="14">
    <location>
        <begin position="1"/>
        <end position="35"/>
    </location>
</feature>
<protein>
    <recommendedName>
        <fullName evidence="19">Lipoxygenase domain-containing protein</fullName>
    </recommendedName>
</protein>
<evidence type="ECO:0000313" key="17">
    <source>
        <dbReference type="EMBL" id="RMX43189.1"/>
    </source>
</evidence>
<feature type="domain" description="PLAT" evidence="15">
    <location>
        <begin position="410"/>
        <end position="528"/>
    </location>
</feature>
<feature type="binding site" evidence="10">
    <location>
        <position position="447"/>
    </location>
    <ligand>
        <name>Ca(2+)</name>
        <dbReference type="ChEBI" id="CHEBI:29108"/>
        <label>1</label>
    </ligand>
</feature>
<keyword evidence="4 9" id="KW-0479">Metal-binding</keyword>
<evidence type="ECO:0000259" key="15">
    <source>
        <dbReference type="PROSITE" id="PS50095"/>
    </source>
</evidence>
<evidence type="ECO:0000256" key="2">
    <source>
        <dbReference type="ARBA" id="ARBA00005189"/>
    </source>
</evidence>
<evidence type="ECO:0000256" key="6">
    <source>
        <dbReference type="ARBA" id="ARBA00023002"/>
    </source>
</evidence>
<dbReference type="GO" id="GO:0034440">
    <property type="term" value="P:lipid oxidation"/>
    <property type="evidence" value="ECO:0007669"/>
    <property type="project" value="InterPro"/>
</dbReference>
<keyword evidence="18" id="KW-1185">Reference proteome</keyword>
<dbReference type="InterPro" id="IPR036392">
    <property type="entry name" value="PLAT/LH2_dom_sf"/>
</dbReference>
<evidence type="ECO:0000256" key="8">
    <source>
        <dbReference type="ARBA" id="ARBA00023098"/>
    </source>
</evidence>
<evidence type="ECO:0000256" key="4">
    <source>
        <dbReference type="ARBA" id="ARBA00022723"/>
    </source>
</evidence>
<evidence type="ECO:0000259" key="16">
    <source>
        <dbReference type="PROSITE" id="PS51393"/>
    </source>
</evidence>
<feature type="domain" description="Lipoxygenase" evidence="16">
    <location>
        <begin position="526"/>
        <end position="1071"/>
    </location>
</feature>
<keyword evidence="7 9" id="KW-0408">Iron</keyword>
<dbReference type="PROSITE" id="PS51393">
    <property type="entry name" value="LIPOXYGENASE_3"/>
    <property type="match status" value="1"/>
</dbReference>
<dbReference type="InterPro" id="IPR020833">
    <property type="entry name" value="LipOase_Fe_BS"/>
</dbReference>
<dbReference type="Pfam" id="PF01477">
    <property type="entry name" value="PLAT"/>
    <property type="match status" value="1"/>
</dbReference>
<comment type="similarity">
    <text evidence="13">Belongs to the lipoxygenase family.</text>
</comment>
<name>A0A3M6TPB4_POCDA</name>
<feature type="compositionally biased region" description="Polar residues" evidence="14">
    <location>
        <begin position="1"/>
        <end position="18"/>
    </location>
</feature>
<dbReference type="PRINTS" id="PR00087">
    <property type="entry name" value="LIPOXYGENASE"/>
</dbReference>
<dbReference type="SUPFAM" id="SSF56634">
    <property type="entry name" value="Heme-dependent catalase-like"/>
    <property type="match status" value="1"/>
</dbReference>
<organism evidence="17 18">
    <name type="scientific">Pocillopora damicornis</name>
    <name type="common">Cauliflower coral</name>
    <name type="synonym">Millepora damicornis</name>
    <dbReference type="NCBI Taxonomy" id="46731"/>
    <lineage>
        <taxon>Eukaryota</taxon>
        <taxon>Metazoa</taxon>
        <taxon>Cnidaria</taxon>
        <taxon>Anthozoa</taxon>
        <taxon>Hexacorallia</taxon>
        <taxon>Scleractinia</taxon>
        <taxon>Astrocoeniina</taxon>
        <taxon>Pocilloporidae</taxon>
        <taxon>Pocillopora</taxon>
    </lineage>
</organism>
<comment type="subcellular location">
    <subcellularLocation>
        <location evidence="1">Cytoplasm</location>
    </subcellularLocation>
</comment>
<dbReference type="Gene3D" id="3.10.450.60">
    <property type="match status" value="1"/>
</dbReference>
<feature type="binding site" evidence="9">
    <location>
        <position position="948"/>
    </location>
    <ligand>
        <name>Fe cation</name>
        <dbReference type="ChEBI" id="CHEBI:24875"/>
        <note>catalytic</note>
    </ligand>
</feature>
<evidence type="ECO:0000256" key="5">
    <source>
        <dbReference type="ARBA" id="ARBA00022964"/>
    </source>
</evidence>
<dbReference type="PROSITE" id="PS00711">
    <property type="entry name" value="LIPOXYGENASE_1"/>
    <property type="match status" value="1"/>
</dbReference>
<dbReference type="Pfam" id="PF00305">
    <property type="entry name" value="Lipoxygenase"/>
    <property type="match status" value="1"/>
</dbReference>
<evidence type="ECO:0000256" key="13">
    <source>
        <dbReference type="RuleBase" id="RU003974"/>
    </source>
</evidence>
<reference evidence="17 18" key="1">
    <citation type="journal article" date="2018" name="Sci. Rep.">
        <title>Comparative analysis of the Pocillopora damicornis genome highlights role of immune system in coral evolution.</title>
        <authorList>
            <person name="Cunning R."/>
            <person name="Bay R.A."/>
            <person name="Gillette P."/>
            <person name="Baker A.C."/>
            <person name="Traylor-Knowles N."/>
        </authorList>
    </citation>
    <scope>NUCLEOTIDE SEQUENCE [LARGE SCALE GENOMIC DNA]</scope>
    <source>
        <strain evidence="17">RSMAS</strain>
        <tissue evidence="17">Whole animal</tissue>
    </source>
</reference>
<comment type="pathway">
    <text evidence="2">Lipid metabolism.</text>
</comment>
<feature type="binding site" evidence="10">
    <location>
        <position position="489"/>
    </location>
    <ligand>
        <name>Ca(2+)</name>
        <dbReference type="ChEBI" id="CHEBI:29108"/>
        <label>1</label>
    </ligand>
</feature>
<proteinExistence type="inferred from homology"/>
<feature type="compositionally biased region" description="Basic and acidic residues" evidence="14">
    <location>
        <begin position="19"/>
        <end position="35"/>
    </location>
</feature>
<evidence type="ECO:0008006" key="19">
    <source>
        <dbReference type="Google" id="ProtNLM"/>
    </source>
</evidence>
<dbReference type="EMBL" id="RCHS01003241">
    <property type="protein sequence ID" value="RMX43189.1"/>
    <property type="molecule type" value="Genomic_DNA"/>
</dbReference>
<dbReference type="GO" id="GO:0016702">
    <property type="term" value="F:oxidoreductase activity, acting on single donors with incorporation of molecular oxygen, incorporation of two atoms of oxygen"/>
    <property type="evidence" value="ECO:0007669"/>
    <property type="project" value="InterPro"/>
</dbReference>
<feature type="site" description="Essential for stabilizing binding to COTL1" evidence="11">
    <location>
        <position position="513"/>
    </location>
</feature>
<evidence type="ECO:0000256" key="1">
    <source>
        <dbReference type="ARBA" id="ARBA00004496"/>
    </source>
</evidence>
<keyword evidence="5 13" id="KW-0223">Dioxygenase</keyword>
<feature type="binding site" evidence="9">
    <location>
        <position position="778"/>
    </location>
    <ligand>
        <name>Fe cation</name>
        <dbReference type="ChEBI" id="CHEBI:24875"/>
        <note>catalytic</note>
    </ligand>
</feature>
<evidence type="ECO:0000256" key="9">
    <source>
        <dbReference type="PIRSR" id="PIRSR601885-1"/>
    </source>
</evidence>
<dbReference type="GO" id="GO:0020037">
    <property type="term" value="F:heme binding"/>
    <property type="evidence" value="ECO:0007669"/>
    <property type="project" value="InterPro"/>
</dbReference>
<evidence type="ECO:0000256" key="7">
    <source>
        <dbReference type="ARBA" id="ARBA00023004"/>
    </source>
</evidence>
<evidence type="ECO:0000256" key="14">
    <source>
        <dbReference type="SAM" id="MobiDB-lite"/>
    </source>
</evidence>
<dbReference type="Proteomes" id="UP000275408">
    <property type="component" value="Unassembled WGS sequence"/>
</dbReference>
<dbReference type="PROSITE" id="PS50095">
    <property type="entry name" value="PLAT"/>
    <property type="match status" value="1"/>
</dbReference>
<dbReference type="PANTHER" id="PTHR11771">
    <property type="entry name" value="LIPOXYGENASE"/>
    <property type="match status" value="1"/>
</dbReference>
<dbReference type="InterPro" id="IPR036226">
    <property type="entry name" value="LipOase_C_sf"/>
</dbReference>
<feature type="binding site" evidence="10">
    <location>
        <position position="423"/>
    </location>
    <ligand>
        <name>Ca(2+)</name>
        <dbReference type="ChEBI" id="CHEBI:29108"/>
        <label>1</label>
    </ligand>
</feature>
<dbReference type="InterPro" id="IPR020834">
    <property type="entry name" value="LipOase_CS"/>
</dbReference>
<dbReference type="InterPro" id="IPR013819">
    <property type="entry name" value="LipOase_C"/>
</dbReference>
<comment type="caution">
    <text evidence="12">Lacks conserved residue(s) required for the propagation of feature annotation.</text>
</comment>
<keyword evidence="10" id="KW-0106">Calcium</keyword>
<evidence type="ECO:0000256" key="11">
    <source>
        <dbReference type="PIRSR" id="PIRSR601885-3"/>
    </source>
</evidence>
<dbReference type="OrthoDB" id="407298at2759"/>
<dbReference type="PRINTS" id="PR00467">
    <property type="entry name" value="MAMLPOXGNASE"/>
</dbReference>
<dbReference type="GO" id="GO:0005506">
    <property type="term" value="F:iron ion binding"/>
    <property type="evidence" value="ECO:0007669"/>
    <property type="project" value="InterPro"/>
</dbReference>
<dbReference type="AlphaFoldDB" id="A0A3M6TPB4"/>
<dbReference type="STRING" id="46731.A0A3M6TPB4"/>
<evidence type="ECO:0000256" key="3">
    <source>
        <dbReference type="ARBA" id="ARBA00022490"/>
    </source>
</evidence>
<dbReference type="PROSITE" id="PS00081">
    <property type="entry name" value="LIPOXYGENASE_2"/>
    <property type="match status" value="1"/>
</dbReference>
<dbReference type="InterPro" id="IPR001885">
    <property type="entry name" value="LipOase_mml"/>
</dbReference>
<feature type="binding site" evidence="10">
    <location>
        <position position="425"/>
    </location>
    <ligand>
        <name>Ca(2+)</name>
        <dbReference type="ChEBI" id="CHEBI:29108"/>
        <label>1</label>
    </ligand>
</feature>